<sequence>MKIAIIGTGISGLGAAWLLKPMHDITVYEENDYIGGHSRTIKIPGKDMPVYVDTGFIVFNHKNYPHLTSLFKELHVPTVKSDMSFAASVGNSWLEYGSKGMFAQKKNILRPAFWGMIFDIMRFNKNALRYLENHRESTLRELLDGMKLGEWFRRYYLQAMGAAIWSCSTETILDFPARTFLNFFENHGLLTVNAHPQWYTVRGGSREYVQRLILSFKDNILLNCGATNVTRAGDKVEVKDRTGRSTTFDHVIFACHANQALRLISAPTKEQSSVLGAFHYQKNRVVVHSDESFMPRHKGCWASWVYHSNAPIDRKPVVSLSYWMNQLQPLDTKENIFVTLNPGREPDSSLVHDEYIFEHPVFTQETLKAQEKIETIQGQDNMWHCGAYQRYGFHEDGLISAIAVSVKLGAKVPWM</sequence>
<dbReference type="EMBL" id="QFOT01000031">
    <property type="protein sequence ID" value="PZP56290.1"/>
    <property type="molecule type" value="Genomic_DNA"/>
</dbReference>
<dbReference type="Pfam" id="PF01593">
    <property type="entry name" value="Amino_oxidase"/>
    <property type="match status" value="1"/>
</dbReference>
<accession>A0A2W5FR40</accession>
<proteinExistence type="predicted"/>
<dbReference type="Proteomes" id="UP000249739">
    <property type="component" value="Unassembled WGS sequence"/>
</dbReference>
<dbReference type="SUPFAM" id="SSF51905">
    <property type="entry name" value="FAD/NAD(P)-binding domain"/>
    <property type="match status" value="1"/>
</dbReference>
<feature type="domain" description="Amine oxidase" evidence="1">
    <location>
        <begin position="10"/>
        <end position="281"/>
    </location>
</feature>
<dbReference type="AlphaFoldDB" id="A0A2W5FR40"/>
<dbReference type="InterPro" id="IPR036188">
    <property type="entry name" value="FAD/NAD-bd_sf"/>
</dbReference>
<evidence type="ECO:0000313" key="3">
    <source>
        <dbReference type="Proteomes" id="UP000249739"/>
    </source>
</evidence>
<gene>
    <name evidence="2" type="ORF">DI586_04250</name>
</gene>
<evidence type="ECO:0000313" key="2">
    <source>
        <dbReference type="EMBL" id="PZP56290.1"/>
    </source>
</evidence>
<organism evidence="2 3">
    <name type="scientific">Micavibrio aeruginosavorus</name>
    <dbReference type="NCBI Taxonomy" id="349221"/>
    <lineage>
        <taxon>Bacteria</taxon>
        <taxon>Pseudomonadati</taxon>
        <taxon>Bdellovibrionota</taxon>
        <taxon>Bdellovibrionia</taxon>
        <taxon>Bdellovibrionales</taxon>
        <taxon>Pseudobdellovibrionaceae</taxon>
        <taxon>Micavibrio</taxon>
    </lineage>
</organism>
<dbReference type="PANTHER" id="PTHR42923">
    <property type="entry name" value="PROTOPORPHYRINOGEN OXIDASE"/>
    <property type="match status" value="1"/>
</dbReference>
<protein>
    <submittedName>
        <fullName evidence="2">Amine oxidase</fullName>
    </submittedName>
</protein>
<dbReference type="Gene3D" id="1.10.405.20">
    <property type="match status" value="1"/>
</dbReference>
<dbReference type="InterPro" id="IPR050464">
    <property type="entry name" value="Zeta_carotene_desat/Oxidored"/>
</dbReference>
<dbReference type="PANTHER" id="PTHR42923:SF17">
    <property type="entry name" value="AMINE OXIDASE DOMAIN-CONTAINING PROTEIN"/>
    <property type="match status" value="1"/>
</dbReference>
<dbReference type="GO" id="GO:0016491">
    <property type="term" value="F:oxidoreductase activity"/>
    <property type="evidence" value="ECO:0007669"/>
    <property type="project" value="InterPro"/>
</dbReference>
<dbReference type="InterPro" id="IPR002937">
    <property type="entry name" value="Amino_oxidase"/>
</dbReference>
<dbReference type="Gene3D" id="3.50.50.60">
    <property type="entry name" value="FAD/NAD(P)-binding domain"/>
    <property type="match status" value="1"/>
</dbReference>
<dbReference type="Gene3D" id="3.30.70.1990">
    <property type="match status" value="1"/>
</dbReference>
<evidence type="ECO:0000259" key="1">
    <source>
        <dbReference type="Pfam" id="PF01593"/>
    </source>
</evidence>
<comment type="caution">
    <text evidence="2">The sequence shown here is derived from an EMBL/GenBank/DDBJ whole genome shotgun (WGS) entry which is preliminary data.</text>
</comment>
<name>A0A2W5FR40_9BACT</name>
<reference evidence="2 3" key="1">
    <citation type="submission" date="2017-08" db="EMBL/GenBank/DDBJ databases">
        <title>Infants hospitalized years apart are colonized by the same room-sourced microbial strains.</title>
        <authorList>
            <person name="Brooks B."/>
            <person name="Olm M.R."/>
            <person name="Firek B.A."/>
            <person name="Baker R."/>
            <person name="Thomas B.C."/>
            <person name="Morowitz M.J."/>
            <person name="Banfield J.F."/>
        </authorList>
    </citation>
    <scope>NUCLEOTIDE SEQUENCE [LARGE SCALE GENOMIC DNA]</scope>
    <source>
        <strain evidence="2">S2_006_000_R2_64</strain>
    </source>
</reference>